<dbReference type="RefSeq" id="XP_013759606.1">
    <property type="nucleotide sequence ID" value="XM_013904152.1"/>
</dbReference>
<organism evidence="1 2">
    <name type="scientific">Thecamonas trahens ATCC 50062</name>
    <dbReference type="NCBI Taxonomy" id="461836"/>
    <lineage>
        <taxon>Eukaryota</taxon>
        <taxon>Apusozoa</taxon>
        <taxon>Apusomonadida</taxon>
        <taxon>Apusomonadidae</taxon>
        <taxon>Thecamonas</taxon>
    </lineage>
</organism>
<dbReference type="PANTHER" id="PTHR13318:SF190">
    <property type="entry name" value="PARTNER OF PAIRED, ISOFORM B"/>
    <property type="match status" value="1"/>
</dbReference>
<dbReference type="SUPFAM" id="SSF52047">
    <property type="entry name" value="RNI-like"/>
    <property type="match status" value="1"/>
</dbReference>
<name>A0A0L0D7I6_THETB</name>
<dbReference type="Proteomes" id="UP000054408">
    <property type="component" value="Unassembled WGS sequence"/>
</dbReference>
<dbReference type="GO" id="GO:0019005">
    <property type="term" value="C:SCF ubiquitin ligase complex"/>
    <property type="evidence" value="ECO:0007669"/>
    <property type="project" value="TreeGrafter"/>
</dbReference>
<dbReference type="GeneID" id="25563276"/>
<evidence type="ECO:0000313" key="1">
    <source>
        <dbReference type="EMBL" id="KNC47263.1"/>
    </source>
</evidence>
<keyword evidence="2" id="KW-1185">Reference proteome</keyword>
<dbReference type="AlphaFoldDB" id="A0A0L0D7I6"/>
<dbReference type="PANTHER" id="PTHR13318">
    <property type="entry name" value="PARTNER OF PAIRED, ISOFORM B-RELATED"/>
    <property type="match status" value="1"/>
</dbReference>
<gene>
    <name evidence="1" type="ORF">AMSG_03693</name>
</gene>
<protein>
    <recommendedName>
        <fullName evidence="3">F-box domain-containing protein</fullName>
    </recommendedName>
</protein>
<evidence type="ECO:0000313" key="2">
    <source>
        <dbReference type="Proteomes" id="UP000054408"/>
    </source>
</evidence>
<sequence length="368" mass="38067">MATSGWPLPEAATRRVVEMLEARELAAVAASCRAGRAAVAEAEVLVVGGGGRAGAVGALAHPAMAARARQWRVVVIRIGEDEADEVAAAMAAVARFPRLEALEIDAVAAPLESWVASRACAELLLQLAKASACLQRVVVRGGWLGALLDSRLVFGLVAAGVTALVIDSVVSVGADGGALVVPARLRGVSFQYVRQIEVYGLPLKAESRAEVAGVMAAFPAATAIGFGLRDRVWANFSDHTLAALARMPGSCFANLTALHIWFAMHVGNAGLAAVVAGAPRLRALTLAYAYGVDSEGTEALAQSGLALESLSLAGGSGICDEALWNVCDSPVLSTSLVRLDVSQTRVTEVGLAAALQTLCRLEVLDVRR</sequence>
<evidence type="ECO:0008006" key="3">
    <source>
        <dbReference type="Google" id="ProtNLM"/>
    </source>
</evidence>
<dbReference type="InterPro" id="IPR032675">
    <property type="entry name" value="LRR_dom_sf"/>
</dbReference>
<dbReference type="EMBL" id="GL349446">
    <property type="protein sequence ID" value="KNC47263.1"/>
    <property type="molecule type" value="Genomic_DNA"/>
</dbReference>
<accession>A0A0L0D7I6</accession>
<proteinExistence type="predicted"/>
<dbReference type="GO" id="GO:0031146">
    <property type="term" value="P:SCF-dependent proteasomal ubiquitin-dependent protein catabolic process"/>
    <property type="evidence" value="ECO:0007669"/>
    <property type="project" value="TreeGrafter"/>
</dbReference>
<dbReference type="Gene3D" id="3.80.10.10">
    <property type="entry name" value="Ribonuclease Inhibitor"/>
    <property type="match status" value="1"/>
</dbReference>
<reference evidence="1 2" key="1">
    <citation type="submission" date="2010-05" db="EMBL/GenBank/DDBJ databases">
        <title>The Genome Sequence of Thecamonas trahens ATCC 50062.</title>
        <authorList>
            <consortium name="The Broad Institute Genome Sequencing Platform"/>
            <person name="Russ C."/>
            <person name="Cuomo C."/>
            <person name="Shea T."/>
            <person name="Young S.K."/>
            <person name="Zeng Q."/>
            <person name="Koehrsen M."/>
            <person name="Haas B."/>
            <person name="Borodovsky M."/>
            <person name="Guigo R."/>
            <person name="Alvarado L."/>
            <person name="Berlin A."/>
            <person name="Bochicchio J."/>
            <person name="Borenstein D."/>
            <person name="Chapman S."/>
            <person name="Chen Z."/>
            <person name="Freedman E."/>
            <person name="Gellesch M."/>
            <person name="Goldberg J."/>
            <person name="Griggs A."/>
            <person name="Gujja S."/>
            <person name="Heilman E."/>
            <person name="Heiman D."/>
            <person name="Hepburn T."/>
            <person name="Howarth C."/>
            <person name="Jen D."/>
            <person name="Larson L."/>
            <person name="Mehta T."/>
            <person name="Park D."/>
            <person name="Pearson M."/>
            <person name="Roberts A."/>
            <person name="Saif S."/>
            <person name="Shenoy N."/>
            <person name="Sisk P."/>
            <person name="Stolte C."/>
            <person name="Sykes S."/>
            <person name="Thomson T."/>
            <person name="Walk T."/>
            <person name="White J."/>
            <person name="Yandava C."/>
            <person name="Burger G."/>
            <person name="Gray M.W."/>
            <person name="Holland P.W.H."/>
            <person name="King N."/>
            <person name="Lang F.B.F."/>
            <person name="Roger A.J."/>
            <person name="Ruiz-Trillo I."/>
            <person name="Lander E."/>
            <person name="Nusbaum C."/>
        </authorList>
    </citation>
    <scope>NUCLEOTIDE SEQUENCE [LARGE SCALE GENOMIC DNA]</scope>
    <source>
        <strain evidence="1 2">ATCC 50062</strain>
    </source>
</reference>